<reference evidence="1 2" key="1">
    <citation type="submission" date="2019-07" db="EMBL/GenBank/DDBJ databases">
        <title>Complete genome sequence of Comamonas sp. NLF 7-7 isolated from livestock.</title>
        <authorList>
            <person name="Kim D.H."/>
            <person name="Kim J.G."/>
        </authorList>
    </citation>
    <scope>NUCLEOTIDE SEQUENCE [LARGE SCALE GENOMIC DNA]</scope>
    <source>
        <strain evidence="1 2">NLF 7-7</strain>
    </source>
</reference>
<sequence length="93" mass="10722">MQIQANPDQALPELVPQGWSRRFTMPLFRHGTQVRHAGRWETVDYVKLRRLELVVYLVGHSDPVATRELELSPLLFTTERVPTVENLGYSHGL</sequence>
<gene>
    <name evidence="1" type="ORF">FOZ74_14180</name>
</gene>
<dbReference type="Proteomes" id="UP000321199">
    <property type="component" value="Chromosome"/>
</dbReference>
<protein>
    <submittedName>
        <fullName evidence="1">Uncharacterized protein</fullName>
    </submittedName>
</protein>
<accession>A0A5B8RWZ8</accession>
<dbReference type="EMBL" id="CP042344">
    <property type="protein sequence ID" value="QEA14081.1"/>
    <property type="molecule type" value="Genomic_DNA"/>
</dbReference>
<keyword evidence="2" id="KW-1185">Reference proteome</keyword>
<evidence type="ECO:0000313" key="2">
    <source>
        <dbReference type="Proteomes" id="UP000321199"/>
    </source>
</evidence>
<dbReference type="OrthoDB" id="8909306at2"/>
<name>A0A5B8RWZ8_9BURK</name>
<proteinExistence type="predicted"/>
<dbReference type="RefSeq" id="WP_146913662.1">
    <property type="nucleotide sequence ID" value="NZ_CP042344.1"/>
</dbReference>
<dbReference type="KEGG" id="cof:FOZ74_14180"/>
<dbReference type="AlphaFoldDB" id="A0A5B8RWZ8"/>
<organism evidence="1 2">
    <name type="scientific">Comamonas flocculans</name>
    <dbReference type="NCBI Taxonomy" id="2597701"/>
    <lineage>
        <taxon>Bacteria</taxon>
        <taxon>Pseudomonadati</taxon>
        <taxon>Pseudomonadota</taxon>
        <taxon>Betaproteobacteria</taxon>
        <taxon>Burkholderiales</taxon>
        <taxon>Comamonadaceae</taxon>
        <taxon>Comamonas</taxon>
    </lineage>
</organism>
<evidence type="ECO:0000313" key="1">
    <source>
        <dbReference type="EMBL" id="QEA14081.1"/>
    </source>
</evidence>